<keyword evidence="3" id="KW-1185">Reference proteome</keyword>
<gene>
    <name evidence="2" type="ORF">AAC431_00370</name>
</gene>
<keyword evidence="1" id="KW-0812">Transmembrane</keyword>
<sequence>MKKKKIIHLIVTFIRFSGSFIIFAFVLSSRSLGKDTLKYIVLFIPLLSLAIFNICTTAIRICKLINQIILMLWEERYNNDKQQIK</sequence>
<proteinExistence type="predicted"/>
<evidence type="ECO:0008006" key="4">
    <source>
        <dbReference type="Google" id="ProtNLM"/>
    </source>
</evidence>
<evidence type="ECO:0000313" key="2">
    <source>
        <dbReference type="EMBL" id="MEL0564379.1"/>
    </source>
</evidence>
<comment type="caution">
    <text evidence="2">The sequence shown here is derived from an EMBL/GenBank/DDBJ whole genome shotgun (WGS) entry which is preliminary data.</text>
</comment>
<protein>
    <recommendedName>
        <fullName evidence="4">DUF2892 domain-containing protein</fullName>
    </recommendedName>
</protein>
<evidence type="ECO:0000313" key="3">
    <source>
        <dbReference type="Proteomes" id="UP001385848"/>
    </source>
</evidence>
<name>A0ABU9FFN3_LACJE</name>
<evidence type="ECO:0000256" key="1">
    <source>
        <dbReference type="SAM" id="Phobius"/>
    </source>
</evidence>
<feature type="transmembrane region" description="Helical" evidence="1">
    <location>
        <begin position="39"/>
        <end position="62"/>
    </location>
</feature>
<keyword evidence="1" id="KW-1133">Transmembrane helix</keyword>
<dbReference type="EMBL" id="JBBVUL010000001">
    <property type="protein sequence ID" value="MEL0564379.1"/>
    <property type="molecule type" value="Genomic_DNA"/>
</dbReference>
<feature type="transmembrane region" description="Helical" evidence="1">
    <location>
        <begin position="7"/>
        <end position="27"/>
    </location>
</feature>
<organism evidence="2 3">
    <name type="scientific">Lactobacillus jensenii</name>
    <dbReference type="NCBI Taxonomy" id="109790"/>
    <lineage>
        <taxon>Bacteria</taxon>
        <taxon>Bacillati</taxon>
        <taxon>Bacillota</taxon>
        <taxon>Bacilli</taxon>
        <taxon>Lactobacillales</taxon>
        <taxon>Lactobacillaceae</taxon>
        <taxon>Lactobacillus</taxon>
    </lineage>
</organism>
<keyword evidence="1" id="KW-0472">Membrane</keyword>
<reference evidence="2 3" key="1">
    <citation type="submission" date="2024-04" db="EMBL/GenBank/DDBJ databases">
        <title>Three lactobacilli isolated from voided urine samples from females with type 2 diabetes.</title>
        <authorList>
            <person name="Kula A."/>
            <person name="Stegman N."/>
            <person name="Putonti C."/>
        </authorList>
    </citation>
    <scope>NUCLEOTIDE SEQUENCE [LARGE SCALE GENOMIC DNA]</scope>
    <source>
        <strain evidence="2 3">1855</strain>
    </source>
</reference>
<dbReference type="Proteomes" id="UP001385848">
    <property type="component" value="Unassembled WGS sequence"/>
</dbReference>
<dbReference type="RefSeq" id="WP_265678359.1">
    <property type="nucleotide sequence ID" value="NZ_JAVTXQ010000011.1"/>
</dbReference>
<accession>A0ABU9FFN3</accession>